<dbReference type="AlphaFoldDB" id="A0A3Q4GHW5"/>
<evidence type="ECO:0000256" key="1">
    <source>
        <dbReference type="ARBA" id="ARBA00023157"/>
    </source>
</evidence>
<dbReference type="PANTHER" id="PTHR45784">
    <property type="entry name" value="C-TYPE LECTIN DOMAIN FAMILY 20 MEMBER A-RELATED"/>
    <property type="match status" value="1"/>
</dbReference>
<dbReference type="OMA" id="DANCHDR"/>
<proteinExistence type="predicted"/>
<dbReference type="InterPro" id="IPR016186">
    <property type="entry name" value="C-type_lectin-like/link_sf"/>
</dbReference>
<dbReference type="Ensembl" id="ENSNBRT00000006477.1">
    <property type="protein sequence ID" value="ENSNBRP00000006288.1"/>
    <property type="gene ID" value="ENSNBRG00000004920.1"/>
</dbReference>
<dbReference type="Proteomes" id="UP000261580">
    <property type="component" value="Unassembled WGS sequence"/>
</dbReference>
<dbReference type="SMART" id="SM00034">
    <property type="entry name" value="CLECT"/>
    <property type="match status" value="1"/>
</dbReference>
<evidence type="ECO:0000313" key="3">
    <source>
        <dbReference type="Ensembl" id="ENSNBRP00000006288.1"/>
    </source>
</evidence>
<dbReference type="CDD" id="cd00037">
    <property type="entry name" value="CLECT"/>
    <property type="match status" value="1"/>
</dbReference>
<sequence length="169" mass="19747">YYRRCRSVISYRISLMFVQCFLNSSVFSFNRKKIHISETVACCSVIKNLEFYHENKSWIDALEQCQTDYTSLVEITNKTVNDEVKSLLQNATHLQRGVWIGLERSVFGKDKEWMWISKSKDIYSGLNSSIAESNNHCAKMILTEQKEIKLLDANCHDRLPFICQGEKFK</sequence>
<keyword evidence="4" id="KW-1185">Reference proteome</keyword>
<protein>
    <recommendedName>
        <fullName evidence="2">C-type lectin domain-containing protein</fullName>
    </recommendedName>
</protein>
<reference evidence="3" key="2">
    <citation type="submission" date="2025-09" db="UniProtKB">
        <authorList>
            <consortium name="Ensembl"/>
        </authorList>
    </citation>
    <scope>IDENTIFICATION</scope>
</reference>
<accession>A0A3Q4GHW5</accession>
<dbReference type="InterPro" id="IPR001304">
    <property type="entry name" value="C-type_lectin-like"/>
</dbReference>
<reference evidence="3" key="1">
    <citation type="submission" date="2025-08" db="UniProtKB">
        <authorList>
            <consortium name="Ensembl"/>
        </authorList>
    </citation>
    <scope>IDENTIFICATION</scope>
</reference>
<organism evidence="3 4">
    <name type="scientific">Neolamprologus brichardi</name>
    <name type="common">Fairy cichlid</name>
    <name type="synonym">Lamprologus brichardi</name>
    <dbReference type="NCBI Taxonomy" id="32507"/>
    <lineage>
        <taxon>Eukaryota</taxon>
        <taxon>Metazoa</taxon>
        <taxon>Chordata</taxon>
        <taxon>Craniata</taxon>
        <taxon>Vertebrata</taxon>
        <taxon>Euteleostomi</taxon>
        <taxon>Actinopterygii</taxon>
        <taxon>Neopterygii</taxon>
        <taxon>Teleostei</taxon>
        <taxon>Neoteleostei</taxon>
        <taxon>Acanthomorphata</taxon>
        <taxon>Ovalentaria</taxon>
        <taxon>Cichlomorphae</taxon>
        <taxon>Cichliformes</taxon>
        <taxon>Cichlidae</taxon>
        <taxon>African cichlids</taxon>
        <taxon>Pseudocrenilabrinae</taxon>
        <taxon>Lamprologini</taxon>
        <taxon>Neolamprologus</taxon>
    </lineage>
</organism>
<dbReference type="Gene3D" id="3.10.100.10">
    <property type="entry name" value="Mannose-Binding Protein A, subunit A"/>
    <property type="match status" value="1"/>
</dbReference>
<feature type="domain" description="C-type lectin" evidence="2">
    <location>
        <begin position="51"/>
        <end position="164"/>
    </location>
</feature>
<dbReference type="STRING" id="32507.ENSNBRP00000006288"/>
<dbReference type="PROSITE" id="PS00615">
    <property type="entry name" value="C_TYPE_LECTIN_1"/>
    <property type="match status" value="1"/>
</dbReference>
<dbReference type="PROSITE" id="PS50041">
    <property type="entry name" value="C_TYPE_LECTIN_2"/>
    <property type="match status" value="1"/>
</dbReference>
<name>A0A3Q4GHW5_NEOBR</name>
<dbReference type="PANTHER" id="PTHR45784:SF3">
    <property type="entry name" value="C-TYPE LECTIN DOMAIN FAMILY 4 MEMBER K-LIKE-RELATED"/>
    <property type="match status" value="1"/>
</dbReference>
<dbReference type="GeneTree" id="ENSGT01110000267315"/>
<evidence type="ECO:0000313" key="4">
    <source>
        <dbReference type="Proteomes" id="UP000261580"/>
    </source>
</evidence>
<evidence type="ECO:0000259" key="2">
    <source>
        <dbReference type="PROSITE" id="PS50041"/>
    </source>
</evidence>
<dbReference type="Pfam" id="PF00059">
    <property type="entry name" value="Lectin_C"/>
    <property type="match status" value="1"/>
</dbReference>
<dbReference type="InterPro" id="IPR018378">
    <property type="entry name" value="C-type_lectin_CS"/>
</dbReference>
<keyword evidence="1" id="KW-1015">Disulfide bond</keyword>
<dbReference type="SUPFAM" id="SSF56436">
    <property type="entry name" value="C-type lectin-like"/>
    <property type="match status" value="1"/>
</dbReference>
<dbReference type="InterPro" id="IPR016187">
    <property type="entry name" value="CTDL_fold"/>
</dbReference>